<dbReference type="InterPro" id="IPR032808">
    <property type="entry name" value="DoxX"/>
</dbReference>
<dbReference type="InterPro" id="IPR051907">
    <property type="entry name" value="DoxX-like_oxidoreductase"/>
</dbReference>
<keyword evidence="3" id="KW-1003">Cell membrane</keyword>
<comment type="subcellular location">
    <subcellularLocation>
        <location evidence="1">Cell membrane</location>
        <topology evidence="1">Multi-pass membrane protein</topology>
    </subcellularLocation>
</comment>
<dbReference type="PANTHER" id="PTHR33452">
    <property type="entry name" value="OXIDOREDUCTASE CATD-RELATED"/>
    <property type="match status" value="1"/>
</dbReference>
<keyword evidence="5 7" id="KW-1133">Transmembrane helix</keyword>
<evidence type="ECO:0000256" key="6">
    <source>
        <dbReference type="ARBA" id="ARBA00023136"/>
    </source>
</evidence>
<dbReference type="Pfam" id="PF07681">
    <property type="entry name" value="DoxX"/>
    <property type="match status" value="1"/>
</dbReference>
<name>A0A7C9BJ61_9BACT</name>
<accession>A0A7C9BJ61</accession>
<protein>
    <submittedName>
        <fullName evidence="8">DoxX family membrane protein</fullName>
    </submittedName>
</protein>
<feature type="transmembrane region" description="Helical" evidence="7">
    <location>
        <begin position="110"/>
        <end position="130"/>
    </location>
</feature>
<evidence type="ECO:0000256" key="2">
    <source>
        <dbReference type="ARBA" id="ARBA00006679"/>
    </source>
</evidence>
<evidence type="ECO:0000256" key="7">
    <source>
        <dbReference type="SAM" id="Phobius"/>
    </source>
</evidence>
<dbReference type="Proteomes" id="UP000479293">
    <property type="component" value="Unassembled WGS sequence"/>
</dbReference>
<dbReference type="EMBL" id="WHLY01000002">
    <property type="protein sequence ID" value="MPR35374.1"/>
    <property type="molecule type" value="Genomic_DNA"/>
</dbReference>
<evidence type="ECO:0000256" key="1">
    <source>
        <dbReference type="ARBA" id="ARBA00004651"/>
    </source>
</evidence>
<gene>
    <name evidence="8" type="ORF">GBK04_18960</name>
</gene>
<dbReference type="AlphaFoldDB" id="A0A7C9BJ61"/>
<feature type="transmembrane region" description="Helical" evidence="7">
    <location>
        <begin position="68"/>
        <end position="98"/>
    </location>
</feature>
<evidence type="ECO:0000256" key="5">
    <source>
        <dbReference type="ARBA" id="ARBA00022989"/>
    </source>
</evidence>
<keyword evidence="4 7" id="KW-0812">Transmembrane</keyword>
<organism evidence="8 9">
    <name type="scientific">Salmonirosea aquatica</name>
    <dbReference type="NCBI Taxonomy" id="2654236"/>
    <lineage>
        <taxon>Bacteria</taxon>
        <taxon>Pseudomonadati</taxon>
        <taxon>Bacteroidota</taxon>
        <taxon>Cytophagia</taxon>
        <taxon>Cytophagales</taxon>
        <taxon>Spirosomataceae</taxon>
        <taxon>Salmonirosea</taxon>
    </lineage>
</organism>
<reference evidence="8 9" key="1">
    <citation type="submission" date="2019-10" db="EMBL/GenBank/DDBJ databases">
        <title>Draft Genome Sequence of Cytophagaceae sp. SJW1-29.</title>
        <authorList>
            <person name="Choi A."/>
        </authorList>
    </citation>
    <scope>NUCLEOTIDE SEQUENCE [LARGE SCALE GENOMIC DNA]</scope>
    <source>
        <strain evidence="8 9">SJW1-29</strain>
    </source>
</reference>
<evidence type="ECO:0000256" key="4">
    <source>
        <dbReference type="ARBA" id="ARBA00022692"/>
    </source>
</evidence>
<proteinExistence type="inferred from homology"/>
<dbReference type="RefSeq" id="WP_152762371.1">
    <property type="nucleotide sequence ID" value="NZ_WHLY01000002.1"/>
</dbReference>
<comment type="caution">
    <text evidence="8">The sequence shown here is derived from an EMBL/GenBank/DDBJ whole genome shotgun (WGS) entry which is preliminary data.</text>
</comment>
<sequence length="136" mass="14758">MIRRIFSPPTLPDPASWGVLILRVGMGFFMATHGYDKLSSYLGGNSGFADPIGLGEETSLILTIFSEFFCALLLMLGLFTRAALIPLLIGMLVVSFVVHGGEPLSEREHALMFAVAFVAIFLTGPGRYSADQVLFK</sequence>
<dbReference type="GO" id="GO:0005886">
    <property type="term" value="C:plasma membrane"/>
    <property type="evidence" value="ECO:0007669"/>
    <property type="project" value="UniProtKB-SubCell"/>
</dbReference>
<keyword evidence="9" id="KW-1185">Reference proteome</keyword>
<evidence type="ECO:0000313" key="9">
    <source>
        <dbReference type="Proteomes" id="UP000479293"/>
    </source>
</evidence>
<dbReference type="PANTHER" id="PTHR33452:SF1">
    <property type="entry name" value="INNER MEMBRANE PROTEIN YPHA-RELATED"/>
    <property type="match status" value="1"/>
</dbReference>
<evidence type="ECO:0000313" key="8">
    <source>
        <dbReference type="EMBL" id="MPR35374.1"/>
    </source>
</evidence>
<evidence type="ECO:0000256" key="3">
    <source>
        <dbReference type="ARBA" id="ARBA00022475"/>
    </source>
</evidence>
<comment type="similarity">
    <text evidence="2">Belongs to the DoxX family.</text>
</comment>
<keyword evidence="6 7" id="KW-0472">Membrane</keyword>